<dbReference type="GO" id="GO:0008270">
    <property type="term" value="F:zinc ion binding"/>
    <property type="evidence" value="ECO:0007669"/>
    <property type="project" value="UniProtKB-KW"/>
</dbReference>
<evidence type="ECO:0000256" key="4">
    <source>
        <dbReference type="ARBA" id="ARBA00022833"/>
    </source>
</evidence>
<dbReference type="Pfam" id="PF02791">
    <property type="entry name" value="DDT"/>
    <property type="match status" value="1"/>
</dbReference>
<evidence type="ECO:0000256" key="6">
    <source>
        <dbReference type="PROSITE-ProRule" id="PRU00146"/>
    </source>
</evidence>
<dbReference type="GO" id="GO:0000785">
    <property type="term" value="C:chromatin"/>
    <property type="evidence" value="ECO:0007669"/>
    <property type="project" value="UniProtKB-ARBA"/>
</dbReference>
<dbReference type="SUPFAM" id="SSF57903">
    <property type="entry name" value="FYVE/PHD zinc finger"/>
    <property type="match status" value="3"/>
</dbReference>
<evidence type="ECO:0000256" key="3">
    <source>
        <dbReference type="ARBA" id="ARBA00022771"/>
    </source>
</evidence>
<comment type="caution">
    <text evidence="10">The sequence shown here is derived from an EMBL/GenBank/DDBJ whole genome shotgun (WGS) entry which is preliminary data.</text>
</comment>
<feature type="domain" description="PHD-type" evidence="8">
    <location>
        <begin position="433"/>
        <end position="480"/>
    </location>
</feature>
<evidence type="ECO:0000259" key="9">
    <source>
        <dbReference type="PROSITE" id="PS50827"/>
    </source>
</evidence>
<dbReference type="Pfam" id="PF21743">
    <property type="entry name" value="PTM_DIR17_Tudor"/>
    <property type="match status" value="1"/>
</dbReference>
<dbReference type="Gene3D" id="2.60.120.650">
    <property type="entry name" value="Cupin"/>
    <property type="match status" value="1"/>
</dbReference>
<sequence length="1716" mass="192299">MKREEIRMNDRARKRRKKDVCNVGVDRWEGLESEGRVVGTRSKAFVGRYVRKEFDGNVVFLGKVVSNTSGLYRVNYENGDCEDLECGEVLELLMQEGDFNEELNIRKKKLDELIEMSDLKMQSRSSGRKVVASANGLDSVETSSVSKLSSGRKALDPDGVRLFEEADSSSDSCEYVRVGDSCSETEIPLIPPPSLPPSSGSICIPEEYASHLFSVYNFLRSFSIRLFLSPFGLDDFVGSLNCVVPNTLLDAIHVALMRALKRHLEMLLSDGSEIASKCLRCIDWSLLDTLTWPVYLVQYLLVMGYKKGPEWKEFYSGILDREYYTLSAAKKLMVLQILCDDVIESAELRAEINMREDLEVVTDSDGTANVALENGPKRVHPRYSKTSACKDPEAMAIIAECHESQSPCHPSSLGSKITEIDANAADVDQDGNGDECRLCGMDGTLLCCDGCPHVYHSRCIGLSKVLIPEGSWFCPECTVNMARPTLRMGTALAGAEIFGIDLYEQVFLGTCNHLLVLKGSINAEPLFRYYNRNDIPKVLRVLYSSQQHTTLYSGICKAILQYWEIPEDKVLYLPGKNEIGTKLVATLSNTFSGQEIHKALDRIKGEKCASRDIEALSCYKNDFKEALFDDTSLNTVTQTDFPGLHRNNDATIQHVCSLTNTKFHEQVGTESTISIGSSSLQADPSDLTHQSLADRSSVIDFATCTSGISHGNNRGHANGMFLPAKNGLLSCENKEGKHGDGGRSEGAFADDCSYMGSFFKPQAYINQYILGDVAASAAANLAVLTSVENRVSKAPSSLNPRKVLSANISLQIKAFSSASVRFFWPNSEKKLLEVPRERCGWCLSCKSPATSKKGCLLNLVASNAMKGAARILGGPRLIMNGEGNFHCIANYILYMEERLRGLVVGPFQTASYRKQWQKQVEQASTCSATKLLLLESLPFTAVEFQTTDCLGFLFLELFVENIRLIALSGGWVKMVDEGSVESSFVQSATCSVGSTQKHGPGGRRNRKQSASQIATNPCHGNLSYINWWRGRKVSKLVFQKRMLPCSMVKKAARQGGSRKISGIYYTEGSEIPKRSRRFAWRAAVEMSKNASQLALQVRYLDLHVKWSDFVRPEQHSLDGKGSEAEASAFRNALICDKKIQENKIRYGLAFGNQKHLPSRVMKNIISVEQNQDGKDKFWFSESHIPLYLIKEYEENSEKVPFLSTKKASFMLSKLQRRQLKASRRDIFLYLMHKGEKLEKCSCASCQQDVLLRDAAKCSACQGYCHKDCTIPFHTKEEPEFVITCNQCYHENEKARTLYENSKKSPTSQLSFQGQEYQNAVTDNKCARQTGYHLPLVSLGTMKSHSAKKPLTTGPNRQQVRRVPASYGLKWKKKNSVETGANFRLSNILLRGNADMEPSMQPNCCLCLKPYNSGLMYICCEACKQWYHADAIQLEESKIFDVVGFMCCKCHRQRSPVCPFMDLECRKQRMKTLNQGSAAIREQPKRCDTPMPESHTKMEEVIIEDDDPLLFSLEKVEQIMELPSEVDLELYTARLQKLPVSRFVNCEMDMNDSSVNLSHVESTPLEASNILNTAEKAFSPQVEWDLPIKNETVNCEGVNYEDMEFEPQTFFSFSDLLVSEDDQLDIFCRESSGFDTILQSHPPEGNEMITAKDHKELAAAVEPAANTVICQICSHTEPAPDLSCEICGIWIHNHCSPWVEPSSWEERWRCGLCREWR</sequence>
<dbReference type="InterPro" id="IPR018501">
    <property type="entry name" value="DDT_dom"/>
</dbReference>
<keyword evidence="2" id="KW-0479">Metal-binding</keyword>
<dbReference type="InterPro" id="IPR011011">
    <property type="entry name" value="Znf_FYVE_PHD"/>
</dbReference>
<reference evidence="10 11" key="1">
    <citation type="submission" date="2020-04" db="EMBL/GenBank/DDBJ databases">
        <title>Plant Genome Project.</title>
        <authorList>
            <person name="Zhang R.-G."/>
        </authorList>
    </citation>
    <scope>NUCLEOTIDE SEQUENCE [LARGE SCALE GENOMIC DNA]</scope>
    <source>
        <strain evidence="10">YNK0</strain>
        <tissue evidence="10">Leaf</tissue>
    </source>
</reference>
<dbReference type="InterPro" id="IPR013083">
    <property type="entry name" value="Znf_RING/FYVE/PHD"/>
</dbReference>
<evidence type="ECO:0000313" key="11">
    <source>
        <dbReference type="Proteomes" id="UP000655225"/>
    </source>
</evidence>
<dbReference type="CDD" id="cd15489">
    <property type="entry name" value="PHD_SF"/>
    <property type="match status" value="2"/>
</dbReference>
<keyword evidence="3 6" id="KW-0863">Zinc-finger</keyword>
<dbReference type="InterPro" id="IPR056618">
    <property type="entry name" value="Chromo_PTM"/>
</dbReference>
<dbReference type="Pfam" id="PF15612">
    <property type="entry name" value="WHIM1"/>
    <property type="match status" value="1"/>
</dbReference>
<dbReference type="Proteomes" id="UP000655225">
    <property type="component" value="Unassembled WGS sequence"/>
</dbReference>
<keyword evidence="5" id="KW-0539">Nucleus</keyword>
<dbReference type="PROSITE" id="PS50827">
    <property type="entry name" value="DDT"/>
    <property type="match status" value="1"/>
</dbReference>
<evidence type="ECO:0000256" key="7">
    <source>
        <dbReference type="SAM" id="MobiDB-lite"/>
    </source>
</evidence>
<dbReference type="PROSITE" id="PS50016">
    <property type="entry name" value="ZF_PHD_2"/>
    <property type="match status" value="1"/>
</dbReference>
<evidence type="ECO:0000259" key="8">
    <source>
        <dbReference type="PROSITE" id="PS50016"/>
    </source>
</evidence>
<accession>A0A835DJR9</accession>
<keyword evidence="4" id="KW-0862">Zinc</keyword>
<dbReference type="Gene3D" id="3.30.40.10">
    <property type="entry name" value="Zinc/RING finger domain, C3HC4 (zinc finger)"/>
    <property type="match status" value="1"/>
</dbReference>
<evidence type="ECO:0000313" key="10">
    <source>
        <dbReference type="EMBL" id="KAF8403202.1"/>
    </source>
</evidence>
<gene>
    <name evidence="10" type="ORF">HHK36_011301</name>
</gene>
<dbReference type="EMBL" id="JABCRI010000007">
    <property type="protein sequence ID" value="KAF8403202.1"/>
    <property type="molecule type" value="Genomic_DNA"/>
</dbReference>
<dbReference type="Pfam" id="PF24294">
    <property type="entry name" value="Chromo_PTM"/>
    <property type="match status" value="1"/>
</dbReference>
<dbReference type="InterPro" id="IPR028942">
    <property type="entry name" value="WHIM1_dom"/>
</dbReference>
<dbReference type="InterPro" id="IPR019787">
    <property type="entry name" value="Znf_PHD-finger"/>
</dbReference>
<dbReference type="InterPro" id="IPR019786">
    <property type="entry name" value="Zinc_finger_PHD-type_CS"/>
</dbReference>
<dbReference type="InterPro" id="IPR047365">
    <property type="entry name" value="Tudor_AtPTM-like"/>
</dbReference>
<dbReference type="PROSITE" id="PS01359">
    <property type="entry name" value="ZF_PHD_1"/>
    <property type="match status" value="1"/>
</dbReference>
<dbReference type="CDD" id="cd20401">
    <property type="entry name" value="Tudor_AtPTM-like"/>
    <property type="match status" value="1"/>
</dbReference>
<name>A0A835DJR9_TETSI</name>
<dbReference type="PANTHER" id="PTHR46508">
    <property type="entry name" value="PHD FINGER FAMILY PROTEIN"/>
    <property type="match status" value="1"/>
</dbReference>
<keyword evidence="11" id="KW-1185">Reference proteome</keyword>
<dbReference type="Pfam" id="PF00628">
    <property type="entry name" value="PHD"/>
    <property type="match status" value="1"/>
</dbReference>
<protein>
    <submittedName>
        <fullName evidence="10">Uncharacterized protein</fullName>
    </submittedName>
</protein>
<feature type="region of interest" description="Disordered" evidence="7">
    <location>
        <begin position="991"/>
        <end position="1011"/>
    </location>
</feature>
<comment type="subcellular location">
    <subcellularLocation>
        <location evidence="1">Nucleus</location>
    </subcellularLocation>
</comment>
<dbReference type="GO" id="GO:0005634">
    <property type="term" value="C:nucleus"/>
    <property type="evidence" value="ECO:0007669"/>
    <property type="project" value="UniProtKB-SubCell"/>
</dbReference>
<feature type="domain" description="DDT" evidence="9">
    <location>
        <begin position="206"/>
        <end position="266"/>
    </location>
</feature>
<evidence type="ECO:0000256" key="2">
    <source>
        <dbReference type="ARBA" id="ARBA00022723"/>
    </source>
</evidence>
<evidence type="ECO:0000256" key="5">
    <source>
        <dbReference type="ARBA" id="ARBA00023242"/>
    </source>
</evidence>
<dbReference type="OMA" id="LQIHSHC"/>
<dbReference type="PANTHER" id="PTHR46508:SF1">
    <property type="entry name" value="PHD FINGER FAMILY PROTEIN"/>
    <property type="match status" value="1"/>
</dbReference>
<dbReference type="InterPro" id="IPR001965">
    <property type="entry name" value="Znf_PHD"/>
</dbReference>
<dbReference type="OrthoDB" id="784962at2759"/>
<dbReference type="SMART" id="SM00571">
    <property type="entry name" value="DDT"/>
    <property type="match status" value="1"/>
</dbReference>
<proteinExistence type="predicted"/>
<organism evidence="10 11">
    <name type="scientific">Tetracentron sinense</name>
    <name type="common">Spur-leaf</name>
    <dbReference type="NCBI Taxonomy" id="13715"/>
    <lineage>
        <taxon>Eukaryota</taxon>
        <taxon>Viridiplantae</taxon>
        <taxon>Streptophyta</taxon>
        <taxon>Embryophyta</taxon>
        <taxon>Tracheophyta</taxon>
        <taxon>Spermatophyta</taxon>
        <taxon>Magnoliopsida</taxon>
        <taxon>Trochodendrales</taxon>
        <taxon>Trochodendraceae</taxon>
        <taxon>Tetracentron</taxon>
    </lineage>
</organism>
<dbReference type="SMART" id="SM00249">
    <property type="entry name" value="PHD"/>
    <property type="match status" value="4"/>
</dbReference>
<evidence type="ECO:0000256" key="1">
    <source>
        <dbReference type="ARBA" id="ARBA00004123"/>
    </source>
</evidence>